<name>A0A1M5PVF1_9FIRM</name>
<proteinExistence type="predicted"/>
<dbReference type="STRING" id="1120995.SAMN02745245_00470"/>
<accession>A0A1M5PVF1</accession>
<evidence type="ECO:0000313" key="3">
    <source>
        <dbReference type="Proteomes" id="UP000184032"/>
    </source>
</evidence>
<feature type="transmembrane region" description="Helical" evidence="1">
    <location>
        <begin position="74"/>
        <end position="96"/>
    </location>
</feature>
<dbReference type="Pfam" id="PF05857">
    <property type="entry name" value="TraX"/>
    <property type="match status" value="2"/>
</dbReference>
<dbReference type="Proteomes" id="UP000184032">
    <property type="component" value="Unassembled WGS sequence"/>
</dbReference>
<evidence type="ECO:0000313" key="2">
    <source>
        <dbReference type="EMBL" id="SHH05263.1"/>
    </source>
</evidence>
<keyword evidence="1" id="KW-0472">Membrane</keyword>
<feature type="transmembrane region" description="Helical" evidence="1">
    <location>
        <begin position="36"/>
        <end position="62"/>
    </location>
</feature>
<feature type="transmembrane region" description="Helical" evidence="1">
    <location>
        <begin position="228"/>
        <end position="245"/>
    </location>
</feature>
<dbReference type="OrthoDB" id="9781069at2"/>
<feature type="transmembrane region" description="Helical" evidence="1">
    <location>
        <begin position="254"/>
        <end position="274"/>
    </location>
</feature>
<gene>
    <name evidence="2" type="ORF">SAMN02745245_00470</name>
</gene>
<dbReference type="AlphaFoldDB" id="A0A1M5PVF1"/>
<reference evidence="2 3" key="1">
    <citation type="submission" date="2016-11" db="EMBL/GenBank/DDBJ databases">
        <authorList>
            <person name="Jaros S."/>
            <person name="Januszkiewicz K."/>
            <person name="Wedrychowicz H."/>
        </authorList>
    </citation>
    <scope>NUCLEOTIDE SEQUENCE [LARGE SCALE GENOMIC DNA]</scope>
    <source>
        <strain evidence="2 3">DSM 21120</strain>
    </source>
</reference>
<sequence length="275" mass="31206">MEKSNKLEKYSKLPLSGFSLKIIGIILMVFDHIHQMFYFAGIPTWFTMLGRLVAPIFIFLSSEGMRYTHSRLKYIRNLAFGSIFMTFMTTILQRVLPSEEGVMLMNNIFGTMLSIAVCISVIDIIISGFKNSNWKNLIVGFLLLALVLIYNFTSMYLMAVPVVGIYIVLAIPSFFMVEGGPVFVILGIILYYCKGNKVLQITTIAAASIISTGFWASGFEFNSLFSENIQWMMIFSAIPIALYNGKEGKKMKKFFYVFYPAHIAVLYIISVMIFK</sequence>
<feature type="transmembrane region" description="Helical" evidence="1">
    <location>
        <begin position="108"/>
        <end position="126"/>
    </location>
</feature>
<feature type="transmembrane region" description="Helical" evidence="1">
    <location>
        <begin position="12"/>
        <end position="30"/>
    </location>
</feature>
<evidence type="ECO:0000256" key="1">
    <source>
        <dbReference type="SAM" id="Phobius"/>
    </source>
</evidence>
<dbReference type="RefSeq" id="WP_073183325.1">
    <property type="nucleotide sequence ID" value="NZ_FQXI01000001.1"/>
</dbReference>
<keyword evidence="1" id="KW-0812">Transmembrane</keyword>
<organism evidence="2 3">
    <name type="scientific">Anaerosphaera aminiphila DSM 21120</name>
    <dbReference type="NCBI Taxonomy" id="1120995"/>
    <lineage>
        <taxon>Bacteria</taxon>
        <taxon>Bacillati</taxon>
        <taxon>Bacillota</taxon>
        <taxon>Tissierellia</taxon>
        <taxon>Tissierellales</taxon>
        <taxon>Peptoniphilaceae</taxon>
        <taxon>Anaerosphaera</taxon>
    </lineage>
</organism>
<feature type="transmembrane region" description="Helical" evidence="1">
    <location>
        <begin position="198"/>
        <end position="216"/>
    </location>
</feature>
<keyword evidence="1" id="KW-1133">Transmembrane helix</keyword>
<feature type="transmembrane region" description="Helical" evidence="1">
    <location>
        <begin position="165"/>
        <end position="191"/>
    </location>
</feature>
<feature type="transmembrane region" description="Helical" evidence="1">
    <location>
        <begin position="138"/>
        <end position="159"/>
    </location>
</feature>
<keyword evidence="3" id="KW-1185">Reference proteome</keyword>
<dbReference type="InterPro" id="IPR008875">
    <property type="entry name" value="TraX"/>
</dbReference>
<protein>
    <submittedName>
        <fullName evidence="2">TraX protein</fullName>
    </submittedName>
</protein>
<dbReference type="EMBL" id="FQXI01000001">
    <property type="protein sequence ID" value="SHH05263.1"/>
    <property type="molecule type" value="Genomic_DNA"/>
</dbReference>